<gene>
    <name evidence="1" type="ordered locus">CMS1076</name>
</gene>
<sequence>MFNGKSVFAESYRWGRECQELNKKPSRASPIVGYLLVSSMHAEPKG</sequence>
<dbReference type="Proteomes" id="UP000001318">
    <property type="component" value="Chromosome"/>
</dbReference>
<proteinExistence type="predicted"/>
<evidence type="ECO:0000313" key="2">
    <source>
        <dbReference type="Proteomes" id="UP000001318"/>
    </source>
</evidence>
<accession>B0RGD4</accession>
<reference evidence="1 2" key="1">
    <citation type="journal article" date="2008" name="J. Bacteriol.">
        <title>Genome of the actinomycete plant pathogen Clavibacter michiganensis subsp. sepedonicus suggests recent niche adaptation.</title>
        <authorList>
            <person name="Bentley S.D."/>
            <person name="Corton C."/>
            <person name="Brown S.E."/>
            <person name="Barron A."/>
            <person name="Clark L."/>
            <person name="Doggett J."/>
            <person name="Harris B."/>
            <person name="Ormond D."/>
            <person name="Quail M.A."/>
            <person name="May G."/>
            <person name="Francis D."/>
            <person name="Knudson D."/>
            <person name="Parkhill J."/>
            <person name="Ishimaru C.A."/>
        </authorList>
    </citation>
    <scope>NUCLEOTIDE SEQUENCE [LARGE SCALE GENOMIC DNA]</scope>
    <source>
        <strain evidence="2">ATCC 33113 / DSM 20744 / JCM 9667 / LMG 2889 / ICMP 2535 / C-1</strain>
    </source>
</reference>
<dbReference type="STRING" id="31964.CMS1076"/>
<dbReference type="HOGENOM" id="CLU_3181832_0_0_11"/>
<dbReference type="KEGG" id="cms:CMS1076"/>
<name>B0RGD4_CLASE</name>
<dbReference type="EMBL" id="AM849034">
    <property type="protein sequence ID" value="CAQ01190.1"/>
    <property type="molecule type" value="Genomic_DNA"/>
</dbReference>
<organism evidence="1 2">
    <name type="scientific">Clavibacter sepedonicus</name>
    <name type="common">Clavibacter michiganensis subsp. sepedonicus</name>
    <dbReference type="NCBI Taxonomy" id="31964"/>
    <lineage>
        <taxon>Bacteria</taxon>
        <taxon>Bacillati</taxon>
        <taxon>Actinomycetota</taxon>
        <taxon>Actinomycetes</taxon>
        <taxon>Micrococcales</taxon>
        <taxon>Microbacteriaceae</taxon>
        <taxon>Clavibacter</taxon>
    </lineage>
</organism>
<protein>
    <submittedName>
        <fullName evidence="1">Uncharacterized protein</fullName>
    </submittedName>
</protein>
<keyword evidence="2" id="KW-1185">Reference proteome</keyword>
<dbReference type="AlphaFoldDB" id="B0RGD4"/>
<evidence type="ECO:0000313" key="1">
    <source>
        <dbReference type="EMBL" id="CAQ01190.1"/>
    </source>
</evidence>